<name>A0A645DL43_9ZZZZ</name>
<reference evidence="1" key="1">
    <citation type="submission" date="2019-08" db="EMBL/GenBank/DDBJ databases">
        <authorList>
            <person name="Kucharzyk K."/>
            <person name="Murdoch R.W."/>
            <person name="Higgins S."/>
            <person name="Loffler F."/>
        </authorList>
    </citation>
    <scope>NUCLEOTIDE SEQUENCE</scope>
</reference>
<evidence type="ECO:0000313" key="1">
    <source>
        <dbReference type="EMBL" id="MPM89995.1"/>
    </source>
</evidence>
<sequence>MRDPAAVLATAFAALGSHASELSDVQITRPSLEAAYLAITGAHPLEDEGVGDVAAA</sequence>
<protein>
    <submittedName>
        <fullName evidence="1">Uncharacterized protein</fullName>
    </submittedName>
</protein>
<dbReference type="EMBL" id="VSSQ01037340">
    <property type="protein sequence ID" value="MPM89995.1"/>
    <property type="molecule type" value="Genomic_DNA"/>
</dbReference>
<dbReference type="AlphaFoldDB" id="A0A645DL43"/>
<comment type="caution">
    <text evidence="1">The sequence shown here is derived from an EMBL/GenBank/DDBJ whole genome shotgun (WGS) entry which is preliminary data.</text>
</comment>
<gene>
    <name evidence="1" type="ORF">SDC9_137111</name>
</gene>
<organism evidence="1">
    <name type="scientific">bioreactor metagenome</name>
    <dbReference type="NCBI Taxonomy" id="1076179"/>
    <lineage>
        <taxon>unclassified sequences</taxon>
        <taxon>metagenomes</taxon>
        <taxon>ecological metagenomes</taxon>
    </lineage>
</organism>
<proteinExistence type="predicted"/>
<accession>A0A645DL43</accession>